<gene>
    <name evidence="2" type="ORF">Cgig2_006649</name>
</gene>
<protein>
    <submittedName>
        <fullName evidence="2">Uncharacterized protein</fullName>
    </submittedName>
</protein>
<dbReference type="Proteomes" id="UP001153076">
    <property type="component" value="Unassembled WGS sequence"/>
</dbReference>
<accession>A0A9Q1GVY6</accession>
<proteinExistence type="predicted"/>
<reference evidence="2" key="1">
    <citation type="submission" date="2022-04" db="EMBL/GenBank/DDBJ databases">
        <title>Carnegiea gigantea Genome sequencing and assembly v2.</title>
        <authorList>
            <person name="Copetti D."/>
            <person name="Sanderson M.J."/>
            <person name="Burquez A."/>
            <person name="Wojciechowski M.F."/>
        </authorList>
    </citation>
    <scope>NUCLEOTIDE SEQUENCE</scope>
    <source>
        <strain evidence="2">SGP5-SGP5p</strain>
        <tissue evidence="2">Aerial part</tissue>
    </source>
</reference>
<evidence type="ECO:0000256" key="1">
    <source>
        <dbReference type="SAM" id="MobiDB-lite"/>
    </source>
</evidence>
<dbReference type="EMBL" id="JAKOGI010001127">
    <property type="protein sequence ID" value="KAJ8427585.1"/>
    <property type="molecule type" value="Genomic_DNA"/>
</dbReference>
<name>A0A9Q1GVY6_9CARY</name>
<dbReference type="AlphaFoldDB" id="A0A9Q1GVY6"/>
<evidence type="ECO:0000313" key="2">
    <source>
        <dbReference type="EMBL" id="KAJ8427585.1"/>
    </source>
</evidence>
<comment type="caution">
    <text evidence="2">The sequence shown here is derived from an EMBL/GenBank/DDBJ whole genome shotgun (WGS) entry which is preliminary data.</text>
</comment>
<evidence type="ECO:0000313" key="3">
    <source>
        <dbReference type="Proteomes" id="UP001153076"/>
    </source>
</evidence>
<keyword evidence="3" id="KW-1185">Reference proteome</keyword>
<feature type="region of interest" description="Disordered" evidence="1">
    <location>
        <begin position="81"/>
        <end position="110"/>
    </location>
</feature>
<organism evidence="2 3">
    <name type="scientific">Carnegiea gigantea</name>
    <dbReference type="NCBI Taxonomy" id="171969"/>
    <lineage>
        <taxon>Eukaryota</taxon>
        <taxon>Viridiplantae</taxon>
        <taxon>Streptophyta</taxon>
        <taxon>Embryophyta</taxon>
        <taxon>Tracheophyta</taxon>
        <taxon>Spermatophyta</taxon>
        <taxon>Magnoliopsida</taxon>
        <taxon>eudicotyledons</taxon>
        <taxon>Gunneridae</taxon>
        <taxon>Pentapetalae</taxon>
        <taxon>Caryophyllales</taxon>
        <taxon>Cactineae</taxon>
        <taxon>Cactaceae</taxon>
        <taxon>Cactoideae</taxon>
        <taxon>Echinocereeae</taxon>
        <taxon>Carnegiea</taxon>
    </lineage>
</organism>
<sequence length="187" mass="21085">MWIGIFPIMKMLAASYKKSMDFSMRRHAHALKCPRNCQGLLENDESGFCLVANNQSSSASSGCRMQMGFQFIEDSKEELVGDIKEEEDQDEEEDDQAPQADPSDSKSNSDKYLYKQASEFEYNIDVAPHRLIKGGKKNETSKGGQSVGPKLYVIRQLVVIEMPEASKKPDIESKRYFKLVDISAEKA</sequence>
<feature type="compositionally biased region" description="Acidic residues" evidence="1">
    <location>
        <begin position="84"/>
        <end position="96"/>
    </location>
</feature>